<keyword evidence="3 9" id="KW-0963">Cytoplasm</keyword>
<keyword evidence="13" id="KW-1185">Reference proteome</keyword>
<evidence type="ECO:0000256" key="8">
    <source>
        <dbReference type="ARBA" id="ARBA00049348"/>
    </source>
</evidence>
<comment type="catalytic activity">
    <reaction evidence="8 9">
        <text>a 6-O-methyl-2'-deoxyguanosine in DNA + L-cysteinyl-[protein] = S-methyl-L-cysteinyl-[protein] + a 2'-deoxyguanosine in DNA</text>
        <dbReference type="Rhea" id="RHEA:24000"/>
        <dbReference type="Rhea" id="RHEA-COMP:10131"/>
        <dbReference type="Rhea" id="RHEA-COMP:10132"/>
        <dbReference type="Rhea" id="RHEA-COMP:11367"/>
        <dbReference type="Rhea" id="RHEA-COMP:11368"/>
        <dbReference type="ChEBI" id="CHEBI:29950"/>
        <dbReference type="ChEBI" id="CHEBI:82612"/>
        <dbReference type="ChEBI" id="CHEBI:85445"/>
        <dbReference type="ChEBI" id="CHEBI:85448"/>
        <dbReference type="EC" id="2.1.1.63"/>
    </reaction>
</comment>
<evidence type="ECO:0000256" key="1">
    <source>
        <dbReference type="ARBA" id="ARBA00001286"/>
    </source>
</evidence>
<dbReference type="OrthoDB" id="9802228at2"/>
<name>A0A1X7J6M8_9BACT</name>
<feature type="domain" description="Methylguanine DNA methyltransferase ribonuclease-like" evidence="11">
    <location>
        <begin position="8"/>
        <end position="73"/>
    </location>
</feature>
<dbReference type="FunFam" id="1.10.10.10:FF:000214">
    <property type="entry name" value="Methylated-DNA--protein-cysteine methyltransferase"/>
    <property type="match status" value="1"/>
</dbReference>
<sequence>MLLYDQVSTDWGGVLVAMDEKGVKLVRLYEGTKAPVPIFNVWKKSPAKLKDATDQLKAYFAGELKVFDLPLSLEGTPFQLQVWEALRKIPYGETRSYMEMALSMGNDKACRAVGGANGRNPIPVIIPCHRVVGSNGTLGGYSGGLGLKKRLLSIEGISLDSFEK</sequence>
<dbReference type="Pfam" id="PF01035">
    <property type="entry name" value="DNA_binding_1"/>
    <property type="match status" value="1"/>
</dbReference>
<protein>
    <recommendedName>
        <fullName evidence="9">Methylated-DNA--protein-cysteine methyltransferase</fullName>
        <ecNumber evidence="9">2.1.1.63</ecNumber>
    </recommendedName>
    <alternativeName>
        <fullName evidence="9">6-O-methylguanine-DNA methyltransferase</fullName>
        <shortName evidence="9">MGMT</shortName>
    </alternativeName>
    <alternativeName>
        <fullName evidence="9">O-6-methylguanine-DNA-alkyltransferase</fullName>
    </alternativeName>
</protein>
<dbReference type="EMBL" id="FXBB01000009">
    <property type="protein sequence ID" value="SMG23393.1"/>
    <property type="molecule type" value="Genomic_DNA"/>
</dbReference>
<evidence type="ECO:0000259" key="10">
    <source>
        <dbReference type="Pfam" id="PF01035"/>
    </source>
</evidence>
<evidence type="ECO:0000256" key="9">
    <source>
        <dbReference type="HAMAP-Rule" id="MF_00772"/>
    </source>
</evidence>
<dbReference type="AlphaFoldDB" id="A0A1X7J6M8"/>
<comment type="catalytic activity">
    <reaction evidence="1 9">
        <text>a 4-O-methyl-thymidine in DNA + L-cysteinyl-[protein] = a thymidine in DNA + S-methyl-L-cysteinyl-[protein]</text>
        <dbReference type="Rhea" id="RHEA:53428"/>
        <dbReference type="Rhea" id="RHEA-COMP:10131"/>
        <dbReference type="Rhea" id="RHEA-COMP:10132"/>
        <dbReference type="Rhea" id="RHEA-COMP:13555"/>
        <dbReference type="Rhea" id="RHEA-COMP:13556"/>
        <dbReference type="ChEBI" id="CHEBI:29950"/>
        <dbReference type="ChEBI" id="CHEBI:82612"/>
        <dbReference type="ChEBI" id="CHEBI:137386"/>
        <dbReference type="ChEBI" id="CHEBI:137387"/>
        <dbReference type="EC" id="2.1.1.63"/>
    </reaction>
</comment>
<comment type="subcellular location">
    <subcellularLocation>
        <location evidence="9">Cytoplasm</location>
    </subcellularLocation>
</comment>
<dbReference type="InterPro" id="IPR023546">
    <property type="entry name" value="MGMT"/>
</dbReference>
<evidence type="ECO:0000313" key="13">
    <source>
        <dbReference type="Proteomes" id="UP000193355"/>
    </source>
</evidence>
<dbReference type="PROSITE" id="PS00374">
    <property type="entry name" value="MGMT"/>
    <property type="match status" value="1"/>
</dbReference>
<dbReference type="GO" id="GO:0005737">
    <property type="term" value="C:cytoplasm"/>
    <property type="evidence" value="ECO:0007669"/>
    <property type="project" value="UniProtKB-SubCell"/>
</dbReference>
<dbReference type="HAMAP" id="MF_00772">
    <property type="entry name" value="OGT"/>
    <property type="match status" value="1"/>
</dbReference>
<feature type="domain" description="Methylated-DNA-[protein]-cysteine S-methyltransferase DNA binding" evidence="10">
    <location>
        <begin position="77"/>
        <end position="157"/>
    </location>
</feature>
<dbReference type="InterPro" id="IPR008332">
    <property type="entry name" value="MethylG_MeTrfase_N"/>
</dbReference>
<comment type="miscellaneous">
    <text evidence="9">This enzyme catalyzes only one turnover and therefore is not strictly catalytic. According to one definition, an enzyme is a biocatalyst that acts repeatedly and over many reaction cycles.</text>
</comment>
<keyword evidence="5 9" id="KW-0808">Transferase</keyword>
<comment type="function">
    <text evidence="9">Involved in the cellular defense against the biological effects of O6-methylguanine (O6-MeG) and O4-methylthymine (O4-MeT) in DNA. Repairs the methylated nucleobase in DNA by stoichiometrically transferring the methyl group to a cysteine residue in the enzyme. This is a suicide reaction: the enzyme is irreversibly inactivated.</text>
</comment>
<dbReference type="Proteomes" id="UP000193355">
    <property type="component" value="Unassembled WGS sequence"/>
</dbReference>
<dbReference type="PANTHER" id="PTHR10815:SF5">
    <property type="entry name" value="METHYLATED-DNA--PROTEIN-CYSTEINE METHYLTRANSFERASE"/>
    <property type="match status" value="1"/>
</dbReference>
<dbReference type="InterPro" id="IPR001497">
    <property type="entry name" value="MethylDNA_cys_MeTrfase_AS"/>
</dbReference>
<accession>A0A1X7J6M8</accession>
<gene>
    <name evidence="12" type="ORF">SAMN06275492_10924</name>
</gene>
<evidence type="ECO:0000256" key="4">
    <source>
        <dbReference type="ARBA" id="ARBA00022603"/>
    </source>
</evidence>
<evidence type="ECO:0000256" key="2">
    <source>
        <dbReference type="ARBA" id="ARBA00008711"/>
    </source>
</evidence>
<dbReference type="EC" id="2.1.1.63" evidence="9"/>
<proteinExistence type="inferred from homology"/>
<organism evidence="12 13">
    <name type="scientific">Dethiosulfovibrio salsuginis</name>
    <dbReference type="NCBI Taxonomy" id="561720"/>
    <lineage>
        <taxon>Bacteria</taxon>
        <taxon>Thermotogati</taxon>
        <taxon>Synergistota</taxon>
        <taxon>Synergistia</taxon>
        <taxon>Synergistales</taxon>
        <taxon>Dethiosulfovibrionaceae</taxon>
        <taxon>Dethiosulfovibrio</taxon>
    </lineage>
</organism>
<dbReference type="GO" id="GO:0032259">
    <property type="term" value="P:methylation"/>
    <property type="evidence" value="ECO:0007669"/>
    <property type="project" value="UniProtKB-KW"/>
</dbReference>
<evidence type="ECO:0000256" key="6">
    <source>
        <dbReference type="ARBA" id="ARBA00022763"/>
    </source>
</evidence>
<evidence type="ECO:0000256" key="3">
    <source>
        <dbReference type="ARBA" id="ARBA00022490"/>
    </source>
</evidence>
<dbReference type="SUPFAM" id="SSF46767">
    <property type="entry name" value="Methylated DNA-protein cysteine methyltransferase, C-terminal domain"/>
    <property type="match status" value="1"/>
</dbReference>
<dbReference type="InterPro" id="IPR036388">
    <property type="entry name" value="WH-like_DNA-bd_sf"/>
</dbReference>
<feature type="active site" description="Nucleophile; methyl group acceptor" evidence="9">
    <location>
        <position position="128"/>
    </location>
</feature>
<dbReference type="InterPro" id="IPR036631">
    <property type="entry name" value="MGMT_N_sf"/>
</dbReference>
<evidence type="ECO:0000256" key="5">
    <source>
        <dbReference type="ARBA" id="ARBA00022679"/>
    </source>
</evidence>
<comment type="similarity">
    <text evidence="2 9">Belongs to the MGMT family.</text>
</comment>
<dbReference type="RefSeq" id="WP_085544247.1">
    <property type="nucleotide sequence ID" value="NZ_FXBB01000009.1"/>
</dbReference>
<keyword evidence="6 9" id="KW-0227">DNA damage</keyword>
<evidence type="ECO:0000256" key="7">
    <source>
        <dbReference type="ARBA" id="ARBA00023204"/>
    </source>
</evidence>
<dbReference type="Gene3D" id="3.30.160.70">
    <property type="entry name" value="Methylated DNA-protein cysteine methyltransferase domain"/>
    <property type="match status" value="1"/>
</dbReference>
<dbReference type="GO" id="GO:0006307">
    <property type="term" value="P:DNA alkylation repair"/>
    <property type="evidence" value="ECO:0007669"/>
    <property type="project" value="UniProtKB-UniRule"/>
</dbReference>
<reference evidence="13" key="1">
    <citation type="submission" date="2017-04" db="EMBL/GenBank/DDBJ databases">
        <authorList>
            <person name="Varghese N."/>
            <person name="Submissions S."/>
        </authorList>
    </citation>
    <scope>NUCLEOTIDE SEQUENCE [LARGE SCALE GENOMIC DNA]</scope>
    <source>
        <strain evidence="13">USBA 82</strain>
    </source>
</reference>
<dbReference type="InterPro" id="IPR014048">
    <property type="entry name" value="MethylDNA_cys_MeTrfase_DNA-bd"/>
</dbReference>
<dbReference type="InterPro" id="IPR036217">
    <property type="entry name" value="MethylDNA_cys_MeTrfase_DNAb"/>
</dbReference>
<dbReference type="Pfam" id="PF02870">
    <property type="entry name" value="Methyltransf_1N"/>
    <property type="match status" value="1"/>
</dbReference>
<keyword evidence="7 9" id="KW-0234">DNA repair</keyword>
<evidence type="ECO:0000259" key="11">
    <source>
        <dbReference type="Pfam" id="PF02870"/>
    </source>
</evidence>
<keyword evidence="4 9" id="KW-0489">Methyltransferase</keyword>
<dbReference type="STRING" id="561720.SAMN06275492_10924"/>
<dbReference type="NCBIfam" id="TIGR00589">
    <property type="entry name" value="ogt"/>
    <property type="match status" value="1"/>
</dbReference>
<evidence type="ECO:0000313" key="12">
    <source>
        <dbReference type="EMBL" id="SMG23393.1"/>
    </source>
</evidence>
<dbReference type="Gene3D" id="1.10.10.10">
    <property type="entry name" value="Winged helix-like DNA-binding domain superfamily/Winged helix DNA-binding domain"/>
    <property type="match status" value="1"/>
</dbReference>
<dbReference type="PANTHER" id="PTHR10815">
    <property type="entry name" value="METHYLATED-DNA--PROTEIN-CYSTEINE METHYLTRANSFERASE"/>
    <property type="match status" value="1"/>
</dbReference>
<dbReference type="CDD" id="cd06445">
    <property type="entry name" value="ATase"/>
    <property type="match status" value="1"/>
</dbReference>
<dbReference type="SUPFAM" id="SSF53155">
    <property type="entry name" value="Methylated DNA-protein cysteine methyltransferase domain"/>
    <property type="match status" value="1"/>
</dbReference>
<dbReference type="GO" id="GO:0003908">
    <property type="term" value="F:methylated-DNA-[protein]-cysteine S-methyltransferase activity"/>
    <property type="evidence" value="ECO:0007669"/>
    <property type="project" value="UniProtKB-UniRule"/>
</dbReference>